<evidence type="ECO:0000313" key="1">
    <source>
        <dbReference type="EMBL" id="KZE81369.1"/>
    </source>
</evidence>
<sequence>MRKYLSTEDAIGYIVGEYIYYECTNCEVVVYSYPVYKDSCACGNIEAVAMTSTVTIKDKNKYKVFEDR</sequence>
<protein>
    <submittedName>
        <fullName evidence="1">Uncharacterized protein</fullName>
    </submittedName>
</protein>
<gene>
    <name evidence="1" type="ORF">AV926_08790</name>
    <name evidence="2" type="ORF">SAMN04488018_102386</name>
</gene>
<dbReference type="Proteomes" id="UP000076630">
    <property type="component" value="Unassembled WGS sequence"/>
</dbReference>
<evidence type="ECO:0000313" key="4">
    <source>
        <dbReference type="Proteomes" id="UP000183077"/>
    </source>
</evidence>
<accession>A0A161S824</accession>
<organism evidence="1 3">
    <name type="scientific">Myroides marinus</name>
    <dbReference type="NCBI Taxonomy" id="703342"/>
    <lineage>
        <taxon>Bacteria</taxon>
        <taxon>Pseudomonadati</taxon>
        <taxon>Bacteroidota</taxon>
        <taxon>Flavobacteriia</taxon>
        <taxon>Flavobacteriales</taxon>
        <taxon>Flavobacteriaceae</taxon>
        <taxon>Myroides</taxon>
    </lineage>
</organism>
<name>A0A161S824_9FLAO</name>
<dbReference type="Proteomes" id="UP000183077">
    <property type="component" value="Unassembled WGS sequence"/>
</dbReference>
<evidence type="ECO:0000313" key="3">
    <source>
        <dbReference type="Proteomes" id="UP000076630"/>
    </source>
</evidence>
<evidence type="ECO:0000313" key="2">
    <source>
        <dbReference type="EMBL" id="SEI64054.1"/>
    </source>
</evidence>
<keyword evidence="3" id="KW-1185">Reference proteome</keyword>
<proteinExistence type="predicted"/>
<reference evidence="1 3" key="1">
    <citation type="submission" date="2016-01" db="EMBL/GenBank/DDBJ databases">
        <title>Whole genome sequencing of Myroides marinus L41.</title>
        <authorList>
            <person name="Hong K.W."/>
        </authorList>
    </citation>
    <scope>NUCLEOTIDE SEQUENCE [LARGE SCALE GENOMIC DNA]</scope>
    <source>
        <strain evidence="1 3">L41</strain>
    </source>
</reference>
<dbReference type="EMBL" id="LQNU01000053">
    <property type="protein sequence ID" value="KZE81369.1"/>
    <property type="molecule type" value="Genomic_DNA"/>
</dbReference>
<dbReference type="RefSeq" id="WP_038985524.1">
    <property type="nucleotide sequence ID" value="NZ_FNYS01000002.1"/>
</dbReference>
<reference evidence="2 4" key="2">
    <citation type="submission" date="2016-10" db="EMBL/GenBank/DDBJ databases">
        <authorList>
            <person name="de Groot N.N."/>
        </authorList>
    </citation>
    <scope>NUCLEOTIDE SEQUENCE [LARGE SCALE GENOMIC DNA]</scope>
    <source>
        <strain evidence="2 4">DSM 23048</strain>
    </source>
</reference>
<dbReference type="EMBL" id="FNYS01000002">
    <property type="protein sequence ID" value="SEI64054.1"/>
    <property type="molecule type" value="Genomic_DNA"/>
</dbReference>
<dbReference type="AlphaFoldDB" id="A0A161S824"/>
<dbReference type="GeneID" id="82256076"/>